<gene>
    <name evidence="2" type="primary">ND6</name>
</gene>
<reference evidence="2" key="2">
    <citation type="journal article" date="2019" name="Parasitol. Res.">
        <title>Mitochondrial and nuclear ribosomal DNA dataset suggests that Hepatiarius sudarikovi Feizullaev, 1961 is a member of the genus Opisthorchis Blanchard, 1895 (Digenea: Opisthorchiidae).</title>
        <authorList>
            <person name="Suleman"/>
            <person name="Ma J."/>
            <person name="Khan M.S."/>
            <person name="Sun M.M."/>
            <person name="Muhammad N."/>
            <person name="He J.J."/>
            <person name="Zhu X.Q."/>
        </authorList>
    </citation>
    <scope>NUCLEOTIDE SEQUENCE</scope>
    <source>
        <strain evidence="2">Pakistan</strain>
    </source>
</reference>
<feature type="transmembrane region" description="Helical" evidence="1">
    <location>
        <begin position="85"/>
        <end position="105"/>
    </location>
</feature>
<keyword evidence="1" id="KW-0472">Membrane</keyword>
<evidence type="ECO:0000256" key="1">
    <source>
        <dbReference type="SAM" id="Phobius"/>
    </source>
</evidence>
<sequence>MLVLGGCLMGVYFTSLLAFSFVTHPVSYCFLLLLGAFSVSGYVYLVLGVSWYLLLFCLVYIGGIYVLFVFVSLRSPNPQPILGGGLEFLSVAYFFFWFLFMSVGFKADTCYLDYSHYLCSYFEGFTYSLFCLVLMLGFVLLSVMGSEKDSFFR</sequence>
<feature type="transmembrane region" description="Helical" evidence="1">
    <location>
        <begin position="125"/>
        <end position="144"/>
    </location>
</feature>
<proteinExistence type="predicted"/>
<geneLocation type="mitochondrion" evidence="2"/>
<accession>A0A411LCA6</accession>
<dbReference type="AlphaFoldDB" id="A0A411LCA6"/>
<evidence type="ECO:0000313" key="2">
    <source>
        <dbReference type="EMBL" id="QBE89943.1"/>
    </source>
</evidence>
<reference evidence="2" key="1">
    <citation type="submission" date="2018-10" db="EMBL/GenBank/DDBJ databases">
        <authorList>
            <person name="Suleman S."/>
            <person name="Ma J."/>
            <person name="Zhu X.Q."/>
        </authorList>
    </citation>
    <scope>NUCLEOTIDE SEQUENCE</scope>
    <source>
        <strain evidence="2">Pakistan</strain>
    </source>
</reference>
<keyword evidence="2" id="KW-0496">Mitochondrion</keyword>
<name>A0A411LCA6_9TREM</name>
<feature type="transmembrane region" description="Helical" evidence="1">
    <location>
        <begin position="51"/>
        <end position="73"/>
    </location>
</feature>
<keyword evidence="1" id="KW-1133">Transmembrane helix</keyword>
<keyword evidence="1" id="KW-0812">Transmembrane</keyword>
<dbReference type="EMBL" id="MK033132">
    <property type="protein sequence ID" value="QBE89943.1"/>
    <property type="molecule type" value="Genomic_DNA"/>
</dbReference>
<protein>
    <submittedName>
        <fullName evidence="2">NADH dehydrogenase subunit 6</fullName>
    </submittedName>
</protein>
<feature type="transmembrane region" description="Helical" evidence="1">
    <location>
        <begin position="12"/>
        <end position="45"/>
    </location>
</feature>
<organism evidence="2">
    <name type="scientific">Opisthorchis sudarikovi</name>
    <dbReference type="NCBI Taxonomy" id="2518659"/>
    <lineage>
        <taxon>Eukaryota</taxon>
        <taxon>Metazoa</taxon>
        <taxon>Spiralia</taxon>
        <taxon>Lophotrochozoa</taxon>
        <taxon>Platyhelminthes</taxon>
        <taxon>Trematoda</taxon>
        <taxon>Digenea</taxon>
        <taxon>Opisthorchiida</taxon>
        <taxon>Opisthorchiata</taxon>
        <taxon>Opisthorchiidae</taxon>
        <taxon>Opisthorchis</taxon>
    </lineage>
</organism>